<feature type="transmembrane region" description="Helical" evidence="1">
    <location>
        <begin position="76"/>
        <end position="96"/>
    </location>
</feature>
<evidence type="ECO:0000313" key="2">
    <source>
        <dbReference type="EMBL" id="NGM12023.1"/>
    </source>
</evidence>
<reference evidence="2 3" key="1">
    <citation type="submission" date="2020-02" db="EMBL/GenBank/DDBJ databases">
        <title>Draft Genome Sequence of Verrucosispora sp. Strain CWR15, Isolated from Gulf of Mexico Sponge.</title>
        <authorList>
            <person name="Kennedy S.J."/>
            <person name="Cella E."/>
            <person name="Azarian T."/>
            <person name="Baker B.J."/>
            <person name="Shaw L.N."/>
        </authorList>
    </citation>
    <scope>NUCLEOTIDE SEQUENCE [LARGE SCALE GENOMIC DNA]</scope>
    <source>
        <strain evidence="2 3">CWR15</strain>
    </source>
</reference>
<sequence length="175" mass="17763">MSAAEVIVVSAVLIAAVITSGFRSGEMLTALLDLLCTESACSAVGLTFAGWAVVGGPLLLAGLIILISATSATARYAMIACAGLAAVGFTIVYAGVGRLHGSYPDFVPLHVGSTAAMLALILGATISGRPAHGSWERPRYSSSARLPSAAMPLLAVGVCELLALAAVLFWVTAFR</sequence>
<keyword evidence="3" id="KW-1185">Reference proteome</keyword>
<keyword evidence="1" id="KW-0472">Membrane</keyword>
<name>A0A6M1L6Z6_9ACTN</name>
<organism evidence="2 3">
    <name type="scientific">Verrucosispora sioxanthis</name>
    <dbReference type="NCBI Taxonomy" id="2499994"/>
    <lineage>
        <taxon>Bacteria</taxon>
        <taxon>Bacillati</taxon>
        <taxon>Actinomycetota</taxon>
        <taxon>Actinomycetes</taxon>
        <taxon>Micromonosporales</taxon>
        <taxon>Micromonosporaceae</taxon>
        <taxon>Micromonospora</taxon>
    </lineage>
</organism>
<keyword evidence="1" id="KW-1133">Transmembrane helix</keyword>
<feature type="transmembrane region" description="Helical" evidence="1">
    <location>
        <begin position="48"/>
        <end position="69"/>
    </location>
</feature>
<dbReference type="AlphaFoldDB" id="A0A6M1L6Z6"/>
<evidence type="ECO:0008006" key="4">
    <source>
        <dbReference type="Google" id="ProtNLM"/>
    </source>
</evidence>
<evidence type="ECO:0000313" key="3">
    <source>
        <dbReference type="Proteomes" id="UP000478148"/>
    </source>
</evidence>
<accession>A0A6M1L6Z6</accession>
<evidence type="ECO:0000256" key="1">
    <source>
        <dbReference type="SAM" id="Phobius"/>
    </source>
</evidence>
<dbReference type="EMBL" id="SAIY01000001">
    <property type="protein sequence ID" value="NGM12023.1"/>
    <property type="molecule type" value="Genomic_DNA"/>
</dbReference>
<proteinExistence type="predicted"/>
<gene>
    <name evidence="2" type="ORF">ENC19_04690</name>
</gene>
<dbReference type="Proteomes" id="UP000478148">
    <property type="component" value="Unassembled WGS sequence"/>
</dbReference>
<dbReference type="RefSeq" id="WP_164445847.1">
    <property type="nucleotide sequence ID" value="NZ_SAIY01000001.1"/>
</dbReference>
<feature type="transmembrane region" description="Helical" evidence="1">
    <location>
        <begin position="108"/>
        <end position="128"/>
    </location>
</feature>
<protein>
    <recommendedName>
        <fullName evidence="4">DUF998 domain-containing protein</fullName>
    </recommendedName>
</protein>
<keyword evidence="1" id="KW-0812">Transmembrane</keyword>
<comment type="caution">
    <text evidence="2">The sequence shown here is derived from an EMBL/GenBank/DDBJ whole genome shotgun (WGS) entry which is preliminary data.</text>
</comment>
<feature type="transmembrane region" description="Helical" evidence="1">
    <location>
        <begin position="149"/>
        <end position="171"/>
    </location>
</feature>